<keyword evidence="6 9" id="KW-0093">Biotin biosynthesis</keyword>
<feature type="binding site" evidence="9">
    <location>
        <position position="402"/>
    </location>
    <ligand>
        <name>substrate</name>
    </ligand>
</feature>
<dbReference type="Gene3D" id="3.90.1150.10">
    <property type="entry name" value="Aspartate Aminotransferase, domain 1"/>
    <property type="match status" value="1"/>
</dbReference>
<dbReference type="InterPro" id="IPR015422">
    <property type="entry name" value="PyrdxlP-dep_Trfase_small"/>
</dbReference>
<dbReference type="NCBIfam" id="TIGR00508">
    <property type="entry name" value="bioA"/>
    <property type="match status" value="1"/>
</dbReference>
<evidence type="ECO:0000256" key="8">
    <source>
        <dbReference type="ARBA" id="ARBA00048449"/>
    </source>
</evidence>
<dbReference type="InterPro" id="IPR005815">
    <property type="entry name" value="BioA"/>
</dbReference>
<organism evidence="10 11">
    <name type="scientific">Kiloniella spongiae</name>
    <dbReference type="NCBI Taxonomy" id="1489064"/>
    <lineage>
        <taxon>Bacteria</taxon>
        <taxon>Pseudomonadati</taxon>
        <taxon>Pseudomonadota</taxon>
        <taxon>Alphaproteobacteria</taxon>
        <taxon>Rhodospirillales</taxon>
        <taxon>Kiloniellaceae</taxon>
        <taxon>Kiloniella</taxon>
    </lineage>
</organism>
<feature type="binding site" evidence="9">
    <location>
        <begin position="112"/>
        <end position="113"/>
    </location>
    <ligand>
        <name>pyridoxal 5'-phosphate</name>
        <dbReference type="ChEBI" id="CHEBI:597326"/>
    </ligand>
</feature>
<dbReference type="InterPro" id="IPR049704">
    <property type="entry name" value="Aminotrans_3_PPA_site"/>
</dbReference>
<evidence type="ECO:0000256" key="7">
    <source>
        <dbReference type="ARBA" id="ARBA00022898"/>
    </source>
</evidence>
<accession>A0A0H2MG13</accession>
<keyword evidence="4 9" id="KW-0808">Transferase</keyword>
<dbReference type="HAMAP" id="MF_00834">
    <property type="entry name" value="BioA"/>
    <property type="match status" value="1"/>
</dbReference>
<dbReference type="GO" id="GO:0005737">
    <property type="term" value="C:cytoplasm"/>
    <property type="evidence" value="ECO:0007669"/>
    <property type="project" value="UniProtKB-SubCell"/>
</dbReference>
<feature type="binding site" evidence="9">
    <location>
        <position position="249"/>
    </location>
    <ligand>
        <name>pyridoxal 5'-phosphate</name>
        <dbReference type="ChEBI" id="CHEBI:597326"/>
    </ligand>
</feature>
<dbReference type="OrthoDB" id="9801834at2"/>
<dbReference type="GO" id="GO:0004015">
    <property type="term" value="F:adenosylmethionine-8-amino-7-oxononanoate transaminase activity"/>
    <property type="evidence" value="ECO:0007669"/>
    <property type="project" value="UniProtKB-UniRule"/>
</dbReference>
<reference evidence="10 11" key="1">
    <citation type="submission" date="2015-03" db="EMBL/GenBank/DDBJ databases">
        <title>Genome Sequence of Kiloniella spongiae MEBiC09566, isolated from a marine sponge.</title>
        <authorList>
            <person name="Shao Z."/>
            <person name="Wang L."/>
            <person name="Li X."/>
        </authorList>
    </citation>
    <scope>NUCLEOTIDE SEQUENCE [LARGE SCALE GENOMIC DNA]</scope>
    <source>
        <strain evidence="10 11">MEBiC09566</strain>
    </source>
</reference>
<evidence type="ECO:0000313" key="11">
    <source>
        <dbReference type="Proteomes" id="UP000035444"/>
    </source>
</evidence>
<evidence type="ECO:0000313" key="10">
    <source>
        <dbReference type="EMBL" id="KLN61161.1"/>
    </source>
</evidence>
<keyword evidence="9" id="KW-0963">Cytoplasm</keyword>
<dbReference type="STRING" id="1489064.WH96_08350"/>
<feature type="binding site" evidence="9">
    <location>
        <begin position="313"/>
        <end position="314"/>
    </location>
    <ligand>
        <name>pyridoxal 5'-phosphate</name>
        <dbReference type="ChEBI" id="CHEBI:597326"/>
    </ligand>
</feature>
<dbReference type="PANTHER" id="PTHR42684">
    <property type="entry name" value="ADENOSYLMETHIONINE-8-AMINO-7-OXONONANOATE AMINOTRANSFERASE"/>
    <property type="match status" value="1"/>
</dbReference>
<feature type="binding site" evidence="9">
    <location>
        <position position="52"/>
    </location>
    <ligand>
        <name>substrate</name>
    </ligand>
</feature>
<dbReference type="GO" id="GO:0004141">
    <property type="term" value="F:dethiobiotin synthase activity"/>
    <property type="evidence" value="ECO:0007669"/>
    <property type="project" value="TreeGrafter"/>
</dbReference>
<proteinExistence type="inferred from homology"/>
<protein>
    <recommendedName>
        <fullName evidence="9">Adenosylmethionine-8-amino-7-oxononanoate aminotransferase</fullName>
        <ecNumber evidence="9">2.6.1.62</ecNumber>
    </recommendedName>
    <alternativeName>
        <fullName evidence="9">7,8-diamino-pelargonic acid aminotransferase</fullName>
        <shortName evidence="9">DAPA AT</shortName>
        <shortName evidence="9">DAPA aminotransferase</shortName>
    </alternativeName>
    <alternativeName>
        <fullName evidence="9">7,8-diaminononanoate synthase</fullName>
        <shortName evidence="9">DANS</shortName>
    </alternativeName>
    <alternativeName>
        <fullName evidence="9">Diaminopelargonic acid synthase</fullName>
    </alternativeName>
</protein>
<feature type="modified residue" description="N6-(pyridoxal phosphate)lysine" evidence="9">
    <location>
        <position position="278"/>
    </location>
</feature>
<dbReference type="Pfam" id="PF00202">
    <property type="entry name" value="Aminotran_3"/>
    <property type="match status" value="1"/>
</dbReference>
<evidence type="ECO:0000256" key="2">
    <source>
        <dbReference type="ARBA" id="ARBA00005063"/>
    </source>
</evidence>
<keyword evidence="11" id="KW-1185">Reference proteome</keyword>
<gene>
    <name evidence="9" type="primary">bioA</name>
    <name evidence="10" type="ORF">WH96_08350</name>
</gene>
<feature type="binding site" evidence="9">
    <location>
        <position position="278"/>
    </location>
    <ligand>
        <name>substrate</name>
    </ligand>
</feature>
<dbReference type="Gene3D" id="3.40.640.10">
    <property type="entry name" value="Type I PLP-dependent aspartate aminotransferase-like (Major domain)"/>
    <property type="match status" value="1"/>
</dbReference>
<comment type="subcellular location">
    <subcellularLocation>
        <location evidence="9">Cytoplasm</location>
    </subcellularLocation>
</comment>
<dbReference type="SUPFAM" id="SSF53383">
    <property type="entry name" value="PLP-dependent transferases"/>
    <property type="match status" value="1"/>
</dbReference>
<dbReference type="PROSITE" id="PS00600">
    <property type="entry name" value="AA_TRANSFER_CLASS_3"/>
    <property type="match status" value="1"/>
</dbReference>
<comment type="similarity">
    <text evidence="9">Belongs to the class-III pyridoxal-phosphate-dependent aminotransferase family. BioA subfamily.</text>
</comment>
<dbReference type="PATRIC" id="fig|1489064.4.peg.2935"/>
<dbReference type="AlphaFoldDB" id="A0A0H2MG13"/>
<comment type="function">
    <text evidence="9">Catalyzes the transfer of the alpha-amino group from S-adenosyl-L-methionine (SAM) to 7-keto-8-aminopelargonic acid (KAPA) to form 7,8-diaminopelargonic acid (DAPA). It is the only aminotransferase known to utilize SAM as an amino donor.</text>
</comment>
<evidence type="ECO:0000256" key="9">
    <source>
        <dbReference type="HAMAP-Rule" id="MF_00834"/>
    </source>
</evidence>
<keyword evidence="7 9" id="KW-0663">Pyridoxal phosphate</keyword>
<feature type="binding site" evidence="9">
    <location>
        <position position="145"/>
    </location>
    <ligand>
        <name>substrate</name>
    </ligand>
</feature>
<comment type="cofactor">
    <cofactor evidence="1 9">
        <name>pyridoxal 5'-phosphate</name>
        <dbReference type="ChEBI" id="CHEBI:597326"/>
    </cofactor>
</comment>
<evidence type="ECO:0000256" key="5">
    <source>
        <dbReference type="ARBA" id="ARBA00022691"/>
    </source>
</evidence>
<comment type="subunit">
    <text evidence="9">Homodimer.</text>
</comment>
<dbReference type="GO" id="GO:0009102">
    <property type="term" value="P:biotin biosynthetic process"/>
    <property type="evidence" value="ECO:0007669"/>
    <property type="project" value="UniProtKB-UniRule"/>
</dbReference>
<comment type="catalytic activity">
    <reaction evidence="8 9">
        <text>(8S)-8-amino-7-oxononanoate + S-adenosyl-L-methionine = S-adenosyl-4-methylsulfanyl-2-oxobutanoate + (7R,8S)-7,8-diammoniononanoate</text>
        <dbReference type="Rhea" id="RHEA:16861"/>
        <dbReference type="ChEBI" id="CHEBI:16490"/>
        <dbReference type="ChEBI" id="CHEBI:59789"/>
        <dbReference type="ChEBI" id="CHEBI:149468"/>
        <dbReference type="ChEBI" id="CHEBI:149469"/>
        <dbReference type="EC" id="2.6.1.62"/>
    </reaction>
</comment>
<keyword evidence="5 9" id="KW-0949">S-adenosyl-L-methionine</keyword>
<evidence type="ECO:0000256" key="6">
    <source>
        <dbReference type="ARBA" id="ARBA00022756"/>
    </source>
</evidence>
<dbReference type="InterPro" id="IPR015424">
    <property type="entry name" value="PyrdxlP-dep_Trfase"/>
</dbReference>
<dbReference type="CDD" id="cd00610">
    <property type="entry name" value="OAT_like"/>
    <property type="match status" value="1"/>
</dbReference>
<feature type="binding site" evidence="9">
    <location>
        <position position="312"/>
    </location>
    <ligand>
        <name>substrate</name>
    </ligand>
</feature>
<dbReference type="NCBIfam" id="NF004624">
    <property type="entry name" value="PRK05964.1"/>
    <property type="match status" value="1"/>
</dbReference>
<sequence>MTDNFLELDKRHVWHPFTQAQTAPDPVVIDSAQGVLLRTKDGREIVDYISSWWVNVFGHANPKVANAIAEQANKLEQVIFAGFTHEPAVKLAKELSKLLPGDLNRVFFSDNGSTAVEVAMKIAYQHCRNTGQEQRTRFMTFDGAYHGDTVGAMSAGISSQMFDAWKDLLFSVDIMPYPHTWENDDEIGVKEAAAIEAIDLHLEKYGKQICAMILEPLVQGAGGMRMVRPEFIKTVVQKLQSQGILVIFDEVMTGFGRTGANFACDKIGVTPDLICISKGLTGGFLPLSVTVATDHLYESFLGETFDKAFCHGHSFTANPLGCAAALASIELLQSSETQNNFMRIEAAHHKGMDYIRALPQTRHHRILGTIGAFDAIVDDGGYTSSLGGELKKWFWDRNMLIRPLGNVLYLLPPYVISDQQIDDAWKAMALAMEELNSLS</sequence>
<evidence type="ECO:0000256" key="1">
    <source>
        <dbReference type="ARBA" id="ARBA00001933"/>
    </source>
</evidence>
<dbReference type="InterPro" id="IPR015421">
    <property type="entry name" value="PyrdxlP-dep_Trfase_major"/>
</dbReference>
<comment type="pathway">
    <text evidence="2 9">Cofactor biosynthesis; biotin biosynthesis; 7,8-diaminononanoate from 8-amino-7-oxononanoate (SAM route): step 1/1.</text>
</comment>
<dbReference type="InterPro" id="IPR005814">
    <property type="entry name" value="Aminotrans_3"/>
</dbReference>
<dbReference type="EC" id="2.6.1.62" evidence="9"/>
<dbReference type="UniPathway" id="UPA00078">
    <property type="reaction ID" value="UER00160"/>
</dbReference>
<comment type="caution">
    <text evidence="10">The sequence shown here is derived from an EMBL/GenBank/DDBJ whole genome shotgun (WGS) entry which is preliminary data.</text>
</comment>
<dbReference type="GO" id="GO:0030170">
    <property type="term" value="F:pyridoxal phosphate binding"/>
    <property type="evidence" value="ECO:0007669"/>
    <property type="project" value="UniProtKB-UniRule"/>
</dbReference>
<dbReference type="RefSeq" id="WP_047763710.1">
    <property type="nucleotide sequence ID" value="NZ_LAQL01000005.1"/>
</dbReference>
<keyword evidence="3 9" id="KW-0032">Aminotransferase</keyword>
<name>A0A0H2MG13_9PROT</name>
<dbReference type="Proteomes" id="UP000035444">
    <property type="component" value="Unassembled WGS sequence"/>
</dbReference>
<dbReference type="FunFam" id="3.40.640.10:FF:000004">
    <property type="entry name" value="Acetylornithine aminotransferase"/>
    <property type="match status" value="1"/>
</dbReference>
<evidence type="ECO:0000256" key="3">
    <source>
        <dbReference type="ARBA" id="ARBA00022576"/>
    </source>
</evidence>
<evidence type="ECO:0000256" key="4">
    <source>
        <dbReference type="ARBA" id="ARBA00022679"/>
    </source>
</evidence>
<feature type="site" description="Participates in the substrate recognition with KAPA and in a stacking interaction with the adenine ring of SAM" evidence="9">
    <location>
        <position position="17"/>
    </location>
</feature>
<dbReference type="EMBL" id="LAQL01000005">
    <property type="protein sequence ID" value="KLN61161.1"/>
    <property type="molecule type" value="Genomic_DNA"/>
</dbReference>
<dbReference type="PANTHER" id="PTHR42684:SF3">
    <property type="entry name" value="ADENOSYLMETHIONINE-8-AMINO-7-OXONONANOATE AMINOTRANSFERASE"/>
    <property type="match status" value="1"/>
</dbReference>